<reference evidence="1 2" key="1">
    <citation type="submission" date="2021-03" db="EMBL/GenBank/DDBJ databases">
        <authorList>
            <person name="Gilmore M.S."/>
            <person name="Schwartzman J."/>
            <person name="Van Tyne D."/>
            <person name="Martin M."/>
            <person name="Earl A.M."/>
            <person name="Manson A.L."/>
            <person name="Straub T."/>
            <person name="Salamzade R."/>
            <person name="Saavedra J."/>
            <person name="Lebreton F."/>
            <person name="Prichula J."/>
            <person name="Schaufler K."/>
            <person name="Gaca A."/>
            <person name="Sgardioli B."/>
            <person name="Wagenaar J."/>
            <person name="Strong T."/>
        </authorList>
    </citation>
    <scope>NUCLEOTIDE SEQUENCE [LARGE SCALE GENOMIC DNA]</scope>
    <source>
        <strain evidence="1 2">DIV2402</strain>
    </source>
</reference>
<dbReference type="Proteomes" id="UP000664701">
    <property type="component" value="Chromosome"/>
</dbReference>
<accession>A0ABZ2SPS5</accession>
<sequence>MAIKLQLKIDGKNRIFTQKTISARKMREMFKFYEKMEKLESEQGKISQLDVLDDMLILTENFFDAPEVNFDNLLDGIDAVDLMPTLQGVFEQVSEIGADEKKPTMKPA</sequence>
<dbReference type="NCBIfam" id="NF047360">
    <property type="entry name" value="tail_chap_PVL"/>
    <property type="match status" value="1"/>
</dbReference>
<protein>
    <recommendedName>
        <fullName evidence="3">Tail tape measure chaperone protein</fullName>
    </recommendedName>
</protein>
<reference evidence="1 2" key="2">
    <citation type="submission" date="2024-03" db="EMBL/GenBank/DDBJ databases">
        <title>The Genome Sequence of Enterococcus sp. DIV2402.</title>
        <authorList>
            <consortium name="The Broad Institute Genomics Platform"/>
            <consortium name="The Broad Institute Microbial Omics Core"/>
            <consortium name="The Broad Institute Genomic Center for Infectious Diseases"/>
            <person name="Earl A."/>
            <person name="Manson A."/>
            <person name="Gilmore M."/>
            <person name="Schwartman J."/>
            <person name="Shea T."/>
            <person name="Abouelleil A."/>
            <person name="Cao P."/>
            <person name="Chapman S."/>
            <person name="Cusick C."/>
            <person name="Young S."/>
            <person name="Neafsey D."/>
            <person name="Nusbaum C."/>
            <person name="Birren B."/>
        </authorList>
    </citation>
    <scope>NUCLEOTIDE SEQUENCE [LARGE SCALE GENOMIC DNA]</scope>
    <source>
        <strain evidence="1 2">DIV2402</strain>
    </source>
</reference>
<organism evidence="1 2">
    <name type="scientific">Candidatus Enterococcus lowellii</name>
    <dbReference type="NCBI Taxonomy" id="2230877"/>
    <lineage>
        <taxon>Bacteria</taxon>
        <taxon>Bacillati</taxon>
        <taxon>Bacillota</taxon>
        <taxon>Bacilli</taxon>
        <taxon>Lactobacillales</taxon>
        <taxon>Enterococcaceae</taxon>
        <taxon>Enterococcus</taxon>
    </lineage>
</organism>
<keyword evidence="2" id="KW-1185">Reference proteome</keyword>
<proteinExistence type="predicted"/>
<name>A0ABZ2SPS5_9ENTE</name>
<dbReference type="RefSeq" id="WP_207940170.1">
    <property type="nucleotide sequence ID" value="NZ_CP147251.1"/>
</dbReference>
<evidence type="ECO:0000313" key="2">
    <source>
        <dbReference type="Proteomes" id="UP000664701"/>
    </source>
</evidence>
<dbReference type="EMBL" id="CP147251">
    <property type="protein sequence ID" value="WYJ77725.1"/>
    <property type="molecule type" value="Genomic_DNA"/>
</dbReference>
<evidence type="ECO:0000313" key="1">
    <source>
        <dbReference type="EMBL" id="WYJ77725.1"/>
    </source>
</evidence>
<evidence type="ECO:0008006" key="3">
    <source>
        <dbReference type="Google" id="ProtNLM"/>
    </source>
</evidence>
<gene>
    <name evidence="1" type="ORF">DOK78_002363</name>
</gene>
<dbReference type="Pfam" id="PF23857">
    <property type="entry name" value="Phage_TAC_19"/>
    <property type="match status" value="1"/>
</dbReference>
<dbReference type="InterPro" id="IPR057006">
    <property type="entry name" value="Phage_TAC_19"/>
</dbReference>